<keyword evidence="1" id="KW-1133">Transmembrane helix</keyword>
<dbReference type="Proteomes" id="UP000757232">
    <property type="component" value="Unassembled WGS sequence"/>
</dbReference>
<proteinExistence type="predicted"/>
<feature type="transmembrane region" description="Helical" evidence="1">
    <location>
        <begin position="119"/>
        <end position="137"/>
    </location>
</feature>
<protein>
    <submittedName>
        <fullName evidence="2">Uncharacterized protein</fullName>
    </submittedName>
</protein>
<name>A0A9Q5N6P9_SANBA</name>
<keyword evidence="1" id="KW-0812">Transmembrane</keyword>
<evidence type="ECO:0000256" key="1">
    <source>
        <dbReference type="SAM" id="Phobius"/>
    </source>
</evidence>
<dbReference type="AlphaFoldDB" id="A0A9Q5N6P9"/>
<keyword evidence="1" id="KW-0472">Membrane</keyword>
<feature type="transmembrane region" description="Helical" evidence="1">
    <location>
        <begin position="81"/>
        <end position="107"/>
    </location>
</feature>
<reference evidence="2" key="1">
    <citation type="submission" date="2016-06" db="EMBL/GenBank/DDBJ databases">
        <title>Draft Genome sequence of the fungus Inonotus baumii.</title>
        <authorList>
            <person name="Zhu H."/>
            <person name="Lin W."/>
        </authorList>
    </citation>
    <scope>NUCLEOTIDE SEQUENCE</scope>
    <source>
        <strain evidence="2">821</strain>
    </source>
</reference>
<keyword evidence="3" id="KW-1185">Reference proteome</keyword>
<gene>
    <name evidence="2" type="ORF">A7U60_g3494</name>
</gene>
<accession>A0A9Q5N6P9</accession>
<sequence>MRHRTLSLFGVSLGLYETKVTTSGSGIQFDSNLPLAAYIIVILVNVGTTAGIVLRLWYMGRRHINNFATSWSSISQTSNRYLAPIFTIVESGAIFTLSSIVLLAFFIRGDAKLQAGVNVATQLAATTPLLIIVRVGFGITHSFGNKNSLSVGSNIHNHPRTPPTFAEVNVFQITESDASVAPAGSYLEGGDYALEDMRKNKPIRSLDDSEV</sequence>
<comment type="caution">
    <text evidence="2">The sequence shown here is derived from an EMBL/GenBank/DDBJ whole genome shotgun (WGS) entry which is preliminary data.</text>
</comment>
<evidence type="ECO:0000313" key="2">
    <source>
        <dbReference type="EMBL" id="OCB89295.1"/>
    </source>
</evidence>
<evidence type="ECO:0000313" key="3">
    <source>
        <dbReference type="Proteomes" id="UP000757232"/>
    </source>
</evidence>
<dbReference type="EMBL" id="LNZH02000158">
    <property type="protein sequence ID" value="OCB89295.1"/>
    <property type="molecule type" value="Genomic_DNA"/>
</dbReference>
<organism evidence="2 3">
    <name type="scientific">Sanghuangporus baumii</name>
    <name type="common">Phellinus baumii</name>
    <dbReference type="NCBI Taxonomy" id="108892"/>
    <lineage>
        <taxon>Eukaryota</taxon>
        <taxon>Fungi</taxon>
        <taxon>Dikarya</taxon>
        <taxon>Basidiomycota</taxon>
        <taxon>Agaricomycotina</taxon>
        <taxon>Agaricomycetes</taxon>
        <taxon>Hymenochaetales</taxon>
        <taxon>Hymenochaetaceae</taxon>
        <taxon>Sanghuangporus</taxon>
    </lineage>
</organism>
<feature type="transmembrane region" description="Helical" evidence="1">
    <location>
        <begin position="35"/>
        <end position="60"/>
    </location>
</feature>
<dbReference type="OrthoDB" id="3186354at2759"/>